<evidence type="ECO:0000256" key="2">
    <source>
        <dbReference type="ARBA" id="ARBA00022737"/>
    </source>
</evidence>
<dbReference type="InterPro" id="IPR011990">
    <property type="entry name" value="TPR-like_helical_dom_sf"/>
</dbReference>
<evidence type="ECO:0000256" key="6">
    <source>
        <dbReference type="SAM" id="MobiDB-lite"/>
    </source>
</evidence>
<protein>
    <recommendedName>
        <fullName evidence="10">Tetratricopeptide repeat protein</fullName>
    </recommendedName>
</protein>
<accession>A0ABN6MRR4</accession>
<evidence type="ECO:0000256" key="5">
    <source>
        <dbReference type="PROSITE-ProRule" id="PRU00339"/>
    </source>
</evidence>
<keyword evidence="9" id="KW-1185">Reference proteome</keyword>
<organism evidence="8 9">
    <name type="scientific">Anaeromyxobacter oryzae</name>
    <dbReference type="NCBI Taxonomy" id="2918170"/>
    <lineage>
        <taxon>Bacteria</taxon>
        <taxon>Pseudomonadati</taxon>
        <taxon>Myxococcota</taxon>
        <taxon>Myxococcia</taxon>
        <taxon>Myxococcales</taxon>
        <taxon>Cystobacterineae</taxon>
        <taxon>Anaeromyxobacteraceae</taxon>
        <taxon>Anaeromyxobacter</taxon>
    </lineage>
</organism>
<evidence type="ECO:0000256" key="1">
    <source>
        <dbReference type="ARBA" id="ARBA00002550"/>
    </source>
</evidence>
<dbReference type="Pfam" id="PF06262">
    <property type="entry name" value="Zincin_1"/>
    <property type="match status" value="1"/>
</dbReference>
<keyword evidence="3 5" id="KW-0802">TPR repeat</keyword>
<comment type="function">
    <text evidence="1">Involved in endocytosis.</text>
</comment>
<reference evidence="9" key="1">
    <citation type="journal article" date="2022" name="Int. J. Syst. Evol. Microbiol.">
        <title>Anaeromyxobacter oryzae sp. nov., Anaeromyxobacter diazotrophicus sp. nov. and Anaeromyxobacter paludicola sp. nov., isolated from paddy soils.</title>
        <authorList>
            <person name="Itoh H."/>
            <person name="Xu Z."/>
            <person name="Mise K."/>
            <person name="Masuda Y."/>
            <person name="Ushijima N."/>
            <person name="Hayakawa C."/>
            <person name="Shiratori Y."/>
            <person name="Senoo K."/>
        </authorList>
    </citation>
    <scope>NUCLEOTIDE SEQUENCE [LARGE SCALE GENOMIC DNA]</scope>
    <source>
        <strain evidence="9">Red232</strain>
    </source>
</reference>
<dbReference type="InterPro" id="IPR010428">
    <property type="entry name" value="Zincin_1"/>
</dbReference>
<dbReference type="Gene3D" id="1.25.40.10">
    <property type="entry name" value="Tetratricopeptide repeat domain"/>
    <property type="match status" value="2"/>
</dbReference>
<dbReference type="Proteomes" id="UP001162891">
    <property type="component" value="Chromosome"/>
</dbReference>
<dbReference type="InterPro" id="IPR038555">
    <property type="entry name" value="Zincin_1_sf"/>
</dbReference>
<evidence type="ECO:0000313" key="9">
    <source>
        <dbReference type="Proteomes" id="UP001162891"/>
    </source>
</evidence>
<evidence type="ECO:0000256" key="3">
    <source>
        <dbReference type="ARBA" id="ARBA00022803"/>
    </source>
</evidence>
<keyword evidence="7" id="KW-0732">Signal</keyword>
<dbReference type="SUPFAM" id="SSF48452">
    <property type="entry name" value="TPR-like"/>
    <property type="match status" value="1"/>
</dbReference>
<proteinExistence type="inferred from homology"/>
<dbReference type="InterPro" id="IPR051722">
    <property type="entry name" value="Endocytosis_PI4K-reg_protein"/>
</dbReference>
<feature type="repeat" description="TPR" evidence="5">
    <location>
        <begin position="115"/>
        <end position="148"/>
    </location>
</feature>
<keyword evidence="2" id="KW-0677">Repeat</keyword>
<comment type="similarity">
    <text evidence="4">Belongs to the YPP1 family.</text>
</comment>
<dbReference type="SUPFAM" id="SSF55486">
    <property type="entry name" value="Metalloproteases ('zincins'), catalytic domain"/>
    <property type="match status" value="1"/>
</dbReference>
<dbReference type="SMART" id="SM00028">
    <property type="entry name" value="TPR"/>
    <property type="match status" value="5"/>
</dbReference>
<evidence type="ECO:0000256" key="7">
    <source>
        <dbReference type="SAM" id="SignalP"/>
    </source>
</evidence>
<feature type="signal peptide" evidence="7">
    <location>
        <begin position="1"/>
        <end position="26"/>
    </location>
</feature>
<name>A0ABN6MRR4_9BACT</name>
<dbReference type="InterPro" id="IPR013105">
    <property type="entry name" value="TPR_2"/>
</dbReference>
<dbReference type="Pfam" id="PF07719">
    <property type="entry name" value="TPR_2"/>
    <property type="match status" value="1"/>
</dbReference>
<dbReference type="PANTHER" id="PTHR23083">
    <property type="entry name" value="TETRATRICOPEPTIDE REPEAT PROTEIN, TPR"/>
    <property type="match status" value="1"/>
</dbReference>
<dbReference type="Gene3D" id="3.30.2010.20">
    <property type="match status" value="1"/>
</dbReference>
<evidence type="ECO:0000313" key="8">
    <source>
        <dbReference type="EMBL" id="BDG03672.1"/>
    </source>
</evidence>
<dbReference type="RefSeq" id="WP_248361876.1">
    <property type="nucleotide sequence ID" value="NZ_AP025591.1"/>
</dbReference>
<evidence type="ECO:0008006" key="10">
    <source>
        <dbReference type="Google" id="ProtNLM"/>
    </source>
</evidence>
<dbReference type="PROSITE" id="PS50005">
    <property type="entry name" value="TPR"/>
    <property type="match status" value="2"/>
</dbReference>
<evidence type="ECO:0000256" key="4">
    <source>
        <dbReference type="ARBA" id="ARBA00038251"/>
    </source>
</evidence>
<dbReference type="EMBL" id="AP025591">
    <property type="protein sequence ID" value="BDG03672.1"/>
    <property type="molecule type" value="Genomic_DNA"/>
</dbReference>
<dbReference type="PANTHER" id="PTHR23083:SF464">
    <property type="entry name" value="TETRATRICOPEPTIDE REPEAT DOMAIN 7, ISOFORM A"/>
    <property type="match status" value="1"/>
</dbReference>
<dbReference type="CDD" id="cd12952">
    <property type="entry name" value="MMP_ACEL2062"/>
    <property type="match status" value="1"/>
</dbReference>
<feature type="chain" id="PRO_5045042781" description="Tetratricopeptide repeat protein" evidence="7">
    <location>
        <begin position="27"/>
        <end position="425"/>
    </location>
</feature>
<dbReference type="Pfam" id="PF13432">
    <property type="entry name" value="TPR_16"/>
    <property type="match status" value="1"/>
</dbReference>
<gene>
    <name evidence="8" type="ORF">AMOR_26680</name>
</gene>
<feature type="compositionally biased region" description="Low complexity" evidence="6">
    <location>
        <begin position="20"/>
        <end position="62"/>
    </location>
</feature>
<feature type="repeat" description="TPR" evidence="5">
    <location>
        <begin position="230"/>
        <end position="263"/>
    </location>
</feature>
<feature type="region of interest" description="Disordered" evidence="6">
    <location>
        <begin position="20"/>
        <end position="79"/>
    </location>
</feature>
<dbReference type="InterPro" id="IPR019734">
    <property type="entry name" value="TPR_rpt"/>
</dbReference>
<sequence>MVRPLRRAAGLLLAAACTRSPTPARAPAEAPAQATAPAARTTAPAVASLIRPSSPGQPPRQSEGVRPRPSPCLPDEPYAAPSALSEEALDALDGGDSEHALGCADEALRIAPRLVSALAARGGALAASGKLDDARLAFARALAIDPDDPRALLGAAELYVRRLGGARDALEAGLEYAVRGARAAGRPPHKAGELAARLELLAGIAENDLGRSHLALGHLDRAVAGRPEDADAVYERGVALFELCRFDEAQRAFERALALAPDDAWTLHQLGLLAERRGDAKRADALLAKARALAPADFKPELALDEKAFRAEVEAAVAALPEPERKALALAPVEIQDLPAPDDLLAVDPPLSPSILGLYRGPAEDEPCTTADGPRCRSIVFYRKNLVRFARDRGELTDQVRVTLLHELGHLHGESDDELRDRGLE</sequence>
<dbReference type="PROSITE" id="PS50293">
    <property type="entry name" value="TPR_REGION"/>
    <property type="match status" value="1"/>
</dbReference>